<keyword evidence="2" id="KW-1185">Reference proteome</keyword>
<protein>
    <submittedName>
        <fullName evidence="1">Uncharacterized protein</fullName>
    </submittedName>
</protein>
<accession>A0A7V7GN79</accession>
<dbReference type="EMBL" id="QOVF01000009">
    <property type="protein sequence ID" value="KAA0690861.1"/>
    <property type="molecule type" value="Genomic_DNA"/>
</dbReference>
<comment type="caution">
    <text evidence="1">The sequence shown here is derived from an EMBL/GenBank/DDBJ whole genome shotgun (WGS) entry which is preliminary data.</text>
</comment>
<dbReference type="AlphaFoldDB" id="A0A7V7GN79"/>
<dbReference type="Proteomes" id="UP000463138">
    <property type="component" value="Unassembled WGS sequence"/>
</dbReference>
<name>A0A7V7GN79_9GAMM</name>
<gene>
    <name evidence="1" type="ORF">DT594_17750</name>
</gene>
<evidence type="ECO:0000313" key="2">
    <source>
        <dbReference type="Proteomes" id="UP000463138"/>
    </source>
</evidence>
<proteinExistence type="predicted"/>
<organism evidence="1 2">
    <name type="scientific">Halopseudomonas laoshanensis</name>
    <dbReference type="NCBI Taxonomy" id="2268758"/>
    <lineage>
        <taxon>Bacteria</taxon>
        <taxon>Pseudomonadati</taxon>
        <taxon>Pseudomonadota</taxon>
        <taxon>Gammaproteobacteria</taxon>
        <taxon>Pseudomonadales</taxon>
        <taxon>Pseudomonadaceae</taxon>
        <taxon>Halopseudomonas</taxon>
    </lineage>
</organism>
<evidence type="ECO:0000313" key="1">
    <source>
        <dbReference type="EMBL" id="KAA0690861.1"/>
    </source>
</evidence>
<sequence>MDSRLRRNDGGAGMAGWDESYEYEMERCVGAEVTEYDCSPSVVILANAGIHFDWSRRWCGVNRKSEWIPAFAGMTVGAGMAGLGREL</sequence>
<reference evidence="1 2" key="1">
    <citation type="submission" date="2018-07" db="EMBL/GenBank/DDBJ databases">
        <title>Pseudomonas laoshanensis sp. nov., isolated from soil.</title>
        <authorList>
            <person name="Sun J."/>
            <person name="Yu L."/>
            <person name="Wang M."/>
            <person name="Zhang C."/>
        </authorList>
    </citation>
    <scope>NUCLEOTIDE SEQUENCE [LARGE SCALE GENOMIC DNA]</scope>
    <source>
        <strain evidence="1 2">Y22</strain>
    </source>
</reference>